<evidence type="ECO:0000259" key="1">
    <source>
        <dbReference type="PROSITE" id="PS51340"/>
    </source>
</evidence>
<dbReference type="Pfam" id="PF03476">
    <property type="entry name" value="MOSC_N"/>
    <property type="match status" value="1"/>
</dbReference>
<organism evidence="2 3">
    <name type="scientific">Vitis vinifera</name>
    <name type="common">Grape</name>
    <dbReference type="NCBI Taxonomy" id="29760"/>
    <lineage>
        <taxon>Eukaryota</taxon>
        <taxon>Viridiplantae</taxon>
        <taxon>Streptophyta</taxon>
        <taxon>Embryophyta</taxon>
        <taxon>Tracheophyta</taxon>
        <taxon>Spermatophyta</taxon>
        <taxon>Magnoliopsida</taxon>
        <taxon>eudicotyledons</taxon>
        <taxon>Gunneridae</taxon>
        <taxon>Pentapetalae</taxon>
        <taxon>rosids</taxon>
        <taxon>Vitales</taxon>
        <taxon>Vitaceae</taxon>
        <taxon>Viteae</taxon>
        <taxon>Vitis</taxon>
    </lineage>
</organism>
<accession>A0A438BXL9</accession>
<dbReference type="PANTHER" id="PTHR14237">
    <property type="entry name" value="MOLYBDOPTERIN COFACTOR SULFURASE MOSC"/>
    <property type="match status" value="1"/>
</dbReference>
<dbReference type="PANTHER" id="PTHR14237:SF19">
    <property type="entry name" value="MITOCHONDRIAL AMIDOXIME REDUCING COMPONENT 1"/>
    <property type="match status" value="1"/>
</dbReference>
<evidence type="ECO:0000313" key="2">
    <source>
        <dbReference type="EMBL" id="RVW15761.1"/>
    </source>
</evidence>
<comment type="caution">
    <text evidence="2">The sequence shown here is derived from an EMBL/GenBank/DDBJ whole genome shotgun (WGS) entry which is preliminary data.</text>
</comment>
<evidence type="ECO:0000313" key="3">
    <source>
        <dbReference type="Proteomes" id="UP000288805"/>
    </source>
</evidence>
<dbReference type="InterPro" id="IPR005303">
    <property type="entry name" value="MOCOS_middle"/>
</dbReference>
<feature type="domain" description="MOSC" evidence="1">
    <location>
        <begin position="201"/>
        <end position="288"/>
    </location>
</feature>
<protein>
    <submittedName>
        <fullName evidence="2">Mitochondrial amidoxime-reducing component 1</fullName>
    </submittedName>
</protein>
<name>A0A438BXL9_VITVI</name>
<dbReference type="InterPro" id="IPR005302">
    <property type="entry name" value="MoCF_Sase_C"/>
</dbReference>
<reference evidence="2 3" key="1">
    <citation type="journal article" date="2018" name="PLoS Genet.">
        <title>Population sequencing reveals clonal diversity and ancestral inbreeding in the grapevine cultivar Chardonnay.</title>
        <authorList>
            <person name="Roach M.J."/>
            <person name="Johnson D.L."/>
            <person name="Bohlmann J."/>
            <person name="van Vuuren H.J."/>
            <person name="Jones S.J."/>
            <person name="Pretorius I.S."/>
            <person name="Schmidt S.A."/>
            <person name="Borneman A.R."/>
        </authorList>
    </citation>
    <scope>NUCLEOTIDE SEQUENCE [LARGE SCALE GENOMIC DNA]</scope>
    <source>
        <strain evidence="3">cv. Chardonnay</strain>
        <tissue evidence="2">Leaf</tissue>
    </source>
</reference>
<dbReference type="SUPFAM" id="SSF141673">
    <property type="entry name" value="MOSC N-terminal domain-like"/>
    <property type="match status" value="1"/>
</dbReference>
<dbReference type="Proteomes" id="UP000288805">
    <property type="component" value="Unassembled WGS sequence"/>
</dbReference>
<dbReference type="AlphaFoldDB" id="A0A438BXL9"/>
<dbReference type="GO" id="GO:0030170">
    <property type="term" value="F:pyridoxal phosphate binding"/>
    <property type="evidence" value="ECO:0007669"/>
    <property type="project" value="InterPro"/>
</dbReference>
<gene>
    <name evidence="2" type="primary">MARC1_0</name>
    <name evidence="2" type="ORF">CK203_098540</name>
</gene>
<dbReference type="PROSITE" id="PS51340">
    <property type="entry name" value="MOSC"/>
    <property type="match status" value="1"/>
</dbReference>
<proteinExistence type="predicted"/>
<dbReference type="GO" id="GO:0030151">
    <property type="term" value="F:molybdenum ion binding"/>
    <property type="evidence" value="ECO:0007669"/>
    <property type="project" value="InterPro"/>
</dbReference>
<sequence>MDRVSSSEEPTAKISSIFIYPIKSCRGFLFLKHPSLLLYTGFQWDRQWLVVNSKGRAYTQRVEPKLALVEVELPKDAFTEGWEPTKSSYLGCDFIIICHSHCLTVVRAPGMDALKVCLGKQCAKADGVSVWEWSGSALDEGDEAAQWFSTYLGKPSRLVRFNAASETRAVDPKFAPGFKIMFSDEYPFLLISQVSQVLYLWKDLRINGFKFQGVKLCSRCKVPTINQENGIAGSEPSVTLKEFRSDKVLRPNKKQQGKVYFGQNLVCKDSLTQGKGKAISVGDCVYVLSKASSPAEAAA</sequence>
<dbReference type="GO" id="GO:0003824">
    <property type="term" value="F:catalytic activity"/>
    <property type="evidence" value="ECO:0007669"/>
    <property type="project" value="InterPro"/>
</dbReference>
<dbReference type="EMBL" id="QGNW01002596">
    <property type="protein sequence ID" value="RVW15761.1"/>
    <property type="molecule type" value="Genomic_DNA"/>
</dbReference>
<dbReference type="Pfam" id="PF03473">
    <property type="entry name" value="MOSC"/>
    <property type="match status" value="1"/>
</dbReference>